<dbReference type="SMART" id="SM00342">
    <property type="entry name" value="HTH_ARAC"/>
    <property type="match status" value="1"/>
</dbReference>
<dbReference type="EMBL" id="JABWMH010000002">
    <property type="protein sequence ID" value="NVD27997.1"/>
    <property type="molecule type" value="Genomic_DNA"/>
</dbReference>
<dbReference type="Gene3D" id="1.10.10.60">
    <property type="entry name" value="Homeodomain-like"/>
    <property type="match status" value="1"/>
</dbReference>
<dbReference type="InterPro" id="IPR018060">
    <property type="entry name" value="HTH_AraC"/>
</dbReference>
<comment type="caution">
    <text evidence="5">The sequence shown here is derived from an EMBL/GenBank/DDBJ whole genome shotgun (WGS) entry which is preliminary data.</text>
</comment>
<evidence type="ECO:0000313" key="5">
    <source>
        <dbReference type="EMBL" id="NVD27997.1"/>
    </source>
</evidence>
<evidence type="ECO:0000256" key="2">
    <source>
        <dbReference type="ARBA" id="ARBA00023125"/>
    </source>
</evidence>
<sequence>MQETYPLALGLNACLMLGVDPAEMLRQAGLGELDPKQAAAGVTAAQYVTAWEAMVRLAGREDLPTELGIAIARGPLVPVFLALDCAPDLEQGLRRITRYKRLIGPTRMHVFGDEVALTVEYESSAPELELPASMSALYLAFVVEKARLMTARTVVPEAATLKAPEGVRRILARHLGVIPKYGEKAVLSFSRADATAPFLSEAQGLWQAMEQDLERQLAAQARTSDMTSKVVSALVAHLPLGHADVVTVCAELGVSRSTLQRRLNDEATTFQKVLDTTRKDLALRYLTKSTLANEEISYLLAYSDPNSFFRSFRRWTGSSPSEVRKPPGEVAQ</sequence>
<evidence type="ECO:0000256" key="3">
    <source>
        <dbReference type="ARBA" id="ARBA00023163"/>
    </source>
</evidence>
<dbReference type="Proteomes" id="UP000652427">
    <property type="component" value="Unassembled WGS sequence"/>
</dbReference>
<keyword evidence="3" id="KW-0804">Transcription</keyword>
<proteinExistence type="predicted"/>
<protein>
    <submittedName>
        <fullName evidence="5">AraC family transcriptional regulator ligand-binding domain-containing protein</fullName>
    </submittedName>
</protein>
<organism evidence="5 6">
    <name type="scientific">Parasphingorhabdus flavimaris</name>
    <dbReference type="NCBI Taxonomy" id="266812"/>
    <lineage>
        <taxon>Bacteria</taxon>
        <taxon>Pseudomonadati</taxon>
        <taxon>Pseudomonadota</taxon>
        <taxon>Alphaproteobacteria</taxon>
        <taxon>Sphingomonadales</taxon>
        <taxon>Sphingomonadaceae</taxon>
        <taxon>Parasphingorhabdus</taxon>
    </lineage>
</organism>
<dbReference type="RefSeq" id="WP_176279459.1">
    <property type="nucleotide sequence ID" value="NZ_JABWMH010000002.1"/>
</dbReference>
<dbReference type="PANTHER" id="PTHR47894:SF1">
    <property type="entry name" value="HTH-TYPE TRANSCRIPTIONAL REGULATOR VQSM"/>
    <property type="match status" value="1"/>
</dbReference>
<accession>A0ABX2N2U1</accession>
<dbReference type="PROSITE" id="PS01124">
    <property type="entry name" value="HTH_ARAC_FAMILY_2"/>
    <property type="match status" value="1"/>
</dbReference>
<evidence type="ECO:0000259" key="4">
    <source>
        <dbReference type="PROSITE" id="PS01124"/>
    </source>
</evidence>
<reference evidence="5 6" key="1">
    <citation type="submission" date="2020-06" db="EMBL/GenBank/DDBJ databases">
        <authorList>
            <person name="Kim S.-J."/>
            <person name="Park S.-J."/>
        </authorList>
    </citation>
    <scope>NUCLEOTIDE SEQUENCE [LARGE SCALE GENOMIC DNA]</scope>
    <source>
        <strain evidence="5 6">SW-151</strain>
    </source>
</reference>
<feature type="domain" description="HTH araC/xylS-type" evidence="4">
    <location>
        <begin position="228"/>
        <end position="326"/>
    </location>
</feature>
<keyword evidence="2" id="KW-0238">DNA-binding</keyword>
<dbReference type="PANTHER" id="PTHR47894">
    <property type="entry name" value="HTH-TYPE TRANSCRIPTIONAL REGULATOR GADX"/>
    <property type="match status" value="1"/>
</dbReference>
<name>A0ABX2N2U1_9SPHN</name>
<keyword evidence="6" id="KW-1185">Reference proteome</keyword>
<dbReference type="Pfam" id="PF12833">
    <property type="entry name" value="HTH_18"/>
    <property type="match status" value="1"/>
</dbReference>
<dbReference type="Pfam" id="PF12625">
    <property type="entry name" value="Arabinose_bd"/>
    <property type="match status" value="1"/>
</dbReference>
<evidence type="ECO:0000256" key="1">
    <source>
        <dbReference type="ARBA" id="ARBA00023015"/>
    </source>
</evidence>
<gene>
    <name evidence="5" type="ORF">HUO14_08790</name>
</gene>
<evidence type="ECO:0000313" key="6">
    <source>
        <dbReference type="Proteomes" id="UP000652427"/>
    </source>
</evidence>
<dbReference type="InterPro" id="IPR009057">
    <property type="entry name" value="Homeodomain-like_sf"/>
</dbReference>
<keyword evidence="1" id="KW-0805">Transcription regulation</keyword>
<dbReference type="InterPro" id="IPR032687">
    <property type="entry name" value="AraC-type_N"/>
</dbReference>
<dbReference type="SUPFAM" id="SSF46689">
    <property type="entry name" value="Homeodomain-like"/>
    <property type="match status" value="1"/>
</dbReference>